<reference evidence="1 2" key="1">
    <citation type="journal article" date="2020" name="Int. J. Syst. Evol. Microbiol.">
        <title>Reclassification of Streptomyces castelarensis and Streptomyces sporoclivatus as later heterotypic synonyms of Streptomyces antimycoticus.</title>
        <authorList>
            <person name="Komaki H."/>
            <person name="Tamura T."/>
        </authorList>
    </citation>
    <scope>NUCLEOTIDE SEQUENCE [LARGE SCALE GENOMIC DNA]</scope>
    <source>
        <strain evidence="1 2">NBRC 12839</strain>
    </source>
</reference>
<comment type="caution">
    <text evidence="1">The sequence shown here is derived from an EMBL/GenBank/DDBJ whole genome shotgun (WGS) entry which is preliminary data.</text>
</comment>
<dbReference type="Proteomes" id="UP000299290">
    <property type="component" value="Unassembled WGS sequence"/>
</dbReference>
<organism evidence="1 2">
    <name type="scientific">Streptomyces antimycoticus</name>
    <dbReference type="NCBI Taxonomy" id="68175"/>
    <lineage>
        <taxon>Bacteria</taxon>
        <taxon>Bacillati</taxon>
        <taxon>Actinomycetota</taxon>
        <taxon>Actinomycetes</taxon>
        <taxon>Kitasatosporales</taxon>
        <taxon>Streptomycetaceae</taxon>
        <taxon>Streptomyces</taxon>
        <taxon>Streptomyces violaceusniger group</taxon>
    </lineage>
</organism>
<name>A0A4D4KS59_9ACTN</name>
<evidence type="ECO:0000313" key="1">
    <source>
        <dbReference type="EMBL" id="GDY49297.1"/>
    </source>
</evidence>
<evidence type="ECO:0000313" key="2">
    <source>
        <dbReference type="Proteomes" id="UP000299290"/>
    </source>
</evidence>
<dbReference type="EMBL" id="BJHV01000003">
    <property type="protein sequence ID" value="GDY49297.1"/>
    <property type="molecule type" value="Genomic_DNA"/>
</dbReference>
<keyword evidence="2" id="KW-1185">Reference proteome</keyword>
<protein>
    <submittedName>
        <fullName evidence="1">Uncharacterized protein</fullName>
    </submittedName>
</protein>
<gene>
    <name evidence="1" type="ORF">SANT12839_101790</name>
</gene>
<accession>A0A4D4KS59</accession>
<dbReference type="AlphaFoldDB" id="A0A4D4KS59"/>
<proteinExistence type="predicted"/>
<sequence>MNAMIAGSRPASQGTQLDRVGALLELQLLTGVKTDMWTGTPDESLDERADRLEFLADVMLGINENENDTPLAAQVASLHRVVLGESVDRLGAGGEAYATPVDEGQLTVKSVPRVIVGQPRAANGGVASVLEAAGVRSA</sequence>